<sequence length="137" mass="16007">MFRTRPRRHTTSKQKRPWYHDIGEYLKKGIYPQGATENDKRMLRRLVVGFFLSAMILYRKSADLTLLCCVDDQEAQEILEEVHEGTFGTHVNGHAFELATISRRWSRTVSSMPECRERLGPTGTSRPVQRSWSSRHQ</sequence>
<dbReference type="OrthoDB" id="2016337at2759"/>
<reference evidence="2" key="1">
    <citation type="submission" date="2018-05" db="EMBL/GenBank/DDBJ databases">
        <title>Draft genome of Mucuna pruriens seed.</title>
        <authorList>
            <person name="Nnadi N.E."/>
            <person name="Vos R."/>
            <person name="Hasami M.H."/>
            <person name="Devisetty U.K."/>
            <person name="Aguiy J.C."/>
        </authorList>
    </citation>
    <scope>NUCLEOTIDE SEQUENCE [LARGE SCALE GENOMIC DNA]</scope>
    <source>
        <strain evidence="2">JCA_2017</strain>
    </source>
</reference>
<evidence type="ECO:0000256" key="1">
    <source>
        <dbReference type="SAM" id="MobiDB-lite"/>
    </source>
</evidence>
<gene>
    <name evidence="2" type="ORF">CR513_47425</name>
</gene>
<proteinExistence type="predicted"/>
<dbReference type="AlphaFoldDB" id="A0A371F3Y4"/>
<evidence type="ECO:0000313" key="3">
    <source>
        <dbReference type="Proteomes" id="UP000257109"/>
    </source>
</evidence>
<protein>
    <submittedName>
        <fullName evidence="2">Uncharacterized protein</fullName>
    </submittedName>
</protein>
<accession>A0A371F3Y4</accession>
<evidence type="ECO:0000313" key="2">
    <source>
        <dbReference type="EMBL" id="RDX73022.1"/>
    </source>
</evidence>
<organism evidence="2 3">
    <name type="scientific">Mucuna pruriens</name>
    <name type="common">Velvet bean</name>
    <name type="synonym">Dolichos pruriens</name>
    <dbReference type="NCBI Taxonomy" id="157652"/>
    <lineage>
        <taxon>Eukaryota</taxon>
        <taxon>Viridiplantae</taxon>
        <taxon>Streptophyta</taxon>
        <taxon>Embryophyta</taxon>
        <taxon>Tracheophyta</taxon>
        <taxon>Spermatophyta</taxon>
        <taxon>Magnoliopsida</taxon>
        <taxon>eudicotyledons</taxon>
        <taxon>Gunneridae</taxon>
        <taxon>Pentapetalae</taxon>
        <taxon>rosids</taxon>
        <taxon>fabids</taxon>
        <taxon>Fabales</taxon>
        <taxon>Fabaceae</taxon>
        <taxon>Papilionoideae</taxon>
        <taxon>50 kb inversion clade</taxon>
        <taxon>NPAAA clade</taxon>
        <taxon>indigoferoid/millettioid clade</taxon>
        <taxon>Phaseoleae</taxon>
        <taxon>Mucuna</taxon>
    </lineage>
</organism>
<keyword evidence="3" id="KW-1185">Reference proteome</keyword>
<feature type="non-terminal residue" evidence="2">
    <location>
        <position position="1"/>
    </location>
</feature>
<feature type="region of interest" description="Disordered" evidence="1">
    <location>
        <begin position="112"/>
        <end position="137"/>
    </location>
</feature>
<feature type="compositionally biased region" description="Polar residues" evidence="1">
    <location>
        <begin position="122"/>
        <end position="137"/>
    </location>
</feature>
<dbReference type="PANTHER" id="PTHR48475">
    <property type="entry name" value="RIBONUCLEASE H"/>
    <property type="match status" value="1"/>
</dbReference>
<comment type="caution">
    <text evidence="2">The sequence shown here is derived from an EMBL/GenBank/DDBJ whole genome shotgun (WGS) entry which is preliminary data.</text>
</comment>
<dbReference type="PANTHER" id="PTHR48475:SF1">
    <property type="entry name" value="RNASE H TYPE-1 DOMAIN-CONTAINING PROTEIN"/>
    <property type="match status" value="1"/>
</dbReference>
<dbReference type="EMBL" id="QJKJ01010684">
    <property type="protein sequence ID" value="RDX73022.1"/>
    <property type="molecule type" value="Genomic_DNA"/>
</dbReference>
<dbReference type="Proteomes" id="UP000257109">
    <property type="component" value="Unassembled WGS sequence"/>
</dbReference>
<name>A0A371F3Y4_MUCPR</name>